<dbReference type="EMBL" id="CP015249">
    <property type="protein sequence ID" value="ANB16892.1"/>
    <property type="molecule type" value="Genomic_DNA"/>
</dbReference>
<evidence type="ECO:0000313" key="1">
    <source>
        <dbReference type="EMBL" id="ANB16892.1"/>
    </source>
</evidence>
<reference evidence="1 2" key="1">
    <citation type="submission" date="2016-04" db="EMBL/GenBank/DDBJ databases">
        <title>Complete genome sequence of Dokdonella koreensis DS-123T.</title>
        <authorList>
            <person name="Kim J.F."/>
            <person name="Lee H."/>
            <person name="Kwak M.-J."/>
        </authorList>
    </citation>
    <scope>NUCLEOTIDE SEQUENCE [LARGE SCALE GENOMIC DNA]</scope>
    <source>
        <strain evidence="1 2">DS-123</strain>
    </source>
</reference>
<dbReference type="KEGG" id="dko:I596_861"/>
<evidence type="ECO:0000313" key="2">
    <source>
        <dbReference type="Proteomes" id="UP000076830"/>
    </source>
</evidence>
<proteinExistence type="predicted"/>
<sequence length="437" mass="46731">MVENCKFGETFAFSPAECTIDVRNAGDKRVRIARILPSNATDSISPSNASLAAGESVKLKVQVQPDLAVGLTNRMFLLDTGETKQVPTYAYAQGFVGSVLDDPRPSVNFGDIVLSGPLPTREVVLSSREAGDLRATGIVEAPEFIDAAIGKDGRTVRVAYKASAPWGARSADRIVVSLSSPQQTKTAITISANIIGAIAPEKEPFDLGVVRTDADRDYFIPLKNPSGKPFRSGSVKLEGFKGGKADLVDCAPAQAGCKRIRITGGKGVGFGPLEAMATVELPEHKQYLPIRLTATALPPGVDPAPEPEETLTDEQKRLMADPKARGANDIREILKAKVRETNAPPPAGRGPLLKWSVANEEAVYGYVIYRGDSEAGPFVRISKETIPAGTFEAGYANAYQWRDTSAVVGQTYWYSIGLINKDGTKDSLTGPQRVVAK</sequence>
<dbReference type="Gene3D" id="2.60.40.10">
    <property type="entry name" value="Immunoglobulins"/>
    <property type="match status" value="2"/>
</dbReference>
<gene>
    <name evidence="1" type="ORF">I596_861</name>
</gene>
<name>A0A167GNV9_9GAMM</name>
<organism evidence="1 2">
    <name type="scientific">Dokdonella koreensis DS-123</name>
    <dbReference type="NCBI Taxonomy" id="1300342"/>
    <lineage>
        <taxon>Bacteria</taxon>
        <taxon>Pseudomonadati</taxon>
        <taxon>Pseudomonadota</taxon>
        <taxon>Gammaproteobacteria</taxon>
        <taxon>Lysobacterales</taxon>
        <taxon>Rhodanobacteraceae</taxon>
        <taxon>Dokdonella</taxon>
    </lineage>
</organism>
<accession>A0A167GNV9</accession>
<protein>
    <submittedName>
        <fullName evidence="1">Uncharacterized protein</fullName>
    </submittedName>
</protein>
<keyword evidence="2" id="KW-1185">Reference proteome</keyword>
<dbReference type="AlphaFoldDB" id="A0A167GNV9"/>
<dbReference type="Proteomes" id="UP000076830">
    <property type="component" value="Chromosome"/>
</dbReference>
<dbReference type="STRING" id="1300342.I596_861"/>
<dbReference type="InterPro" id="IPR013783">
    <property type="entry name" value="Ig-like_fold"/>
</dbReference>